<feature type="transmembrane region" description="Helical" evidence="4">
    <location>
        <begin position="353"/>
        <end position="377"/>
    </location>
</feature>
<feature type="transmembrane region" description="Helical" evidence="4">
    <location>
        <begin position="261"/>
        <end position="279"/>
    </location>
</feature>
<feature type="transmembrane region" description="Helical" evidence="4">
    <location>
        <begin position="220"/>
        <end position="240"/>
    </location>
</feature>
<dbReference type="Pfam" id="PF07690">
    <property type="entry name" value="MFS_1"/>
    <property type="match status" value="1"/>
</dbReference>
<dbReference type="Proteomes" id="UP000766486">
    <property type="component" value="Unassembled WGS sequence"/>
</dbReference>
<feature type="transmembrane region" description="Helical" evidence="4">
    <location>
        <begin position="389"/>
        <end position="410"/>
    </location>
</feature>
<dbReference type="InterPro" id="IPR050327">
    <property type="entry name" value="Proton-linked_MCT"/>
</dbReference>
<feature type="transmembrane region" description="Helical" evidence="4">
    <location>
        <begin position="63"/>
        <end position="81"/>
    </location>
</feature>
<dbReference type="PANTHER" id="PTHR11360:SF130">
    <property type="entry name" value="MAJOR FACILITATOR SUPERFAMILY (MFS) PROFILE DOMAIN-CONTAINING PROTEIN-RELATED"/>
    <property type="match status" value="1"/>
</dbReference>
<protein>
    <recommendedName>
        <fullName evidence="5">Major facilitator superfamily (MFS) profile domain-containing protein</fullName>
    </recommendedName>
</protein>
<evidence type="ECO:0000256" key="4">
    <source>
        <dbReference type="SAM" id="Phobius"/>
    </source>
</evidence>
<feature type="transmembrane region" description="Helical" evidence="4">
    <location>
        <begin position="329"/>
        <end position="347"/>
    </location>
</feature>
<feature type="transmembrane region" description="Helical" evidence="4">
    <location>
        <begin position="128"/>
        <end position="150"/>
    </location>
</feature>
<keyword evidence="4" id="KW-1133">Transmembrane helix</keyword>
<feature type="transmembrane region" description="Helical" evidence="4">
    <location>
        <begin position="188"/>
        <end position="208"/>
    </location>
</feature>
<comment type="subcellular location">
    <subcellularLocation>
        <location evidence="1">Membrane</location>
        <topology evidence="1">Multi-pass membrane protein</topology>
    </subcellularLocation>
</comment>
<organism evidence="6 7">
    <name type="scientific">Bionectria ochroleuca</name>
    <name type="common">Gliocladium roseum</name>
    <dbReference type="NCBI Taxonomy" id="29856"/>
    <lineage>
        <taxon>Eukaryota</taxon>
        <taxon>Fungi</taxon>
        <taxon>Dikarya</taxon>
        <taxon>Ascomycota</taxon>
        <taxon>Pezizomycotina</taxon>
        <taxon>Sordariomycetes</taxon>
        <taxon>Hypocreomycetidae</taxon>
        <taxon>Hypocreales</taxon>
        <taxon>Bionectriaceae</taxon>
        <taxon>Clonostachys</taxon>
    </lineage>
</organism>
<evidence type="ECO:0000256" key="2">
    <source>
        <dbReference type="ARBA" id="ARBA00006727"/>
    </source>
</evidence>
<gene>
    <name evidence="6" type="ORF">CLO192961_LOCUS328855</name>
</gene>
<keyword evidence="7" id="KW-1185">Reference proteome</keyword>
<sequence length="452" mass="48668">GKGQEFAIAKLAGLATRNFSQEAGFIQPSFAMTVRNVELRDEEESPPINPPPTSDPPDGGVQAWTQVAMGWIVMVISWGWVNSFGGFQAYYISELPESPSTISWIGSVQAWLTFSTGAFSGRLLDAGFFTPALLVGAVLQLVGIFLTSIATKYWQLLLTQGILTGFGGGILFTPSVGLVLTYFSSRRAIALGIITTGNSIGGLAYPILVRGLLPRLGFAWTMRLIGFVHMVGFGLVACLMRSRLPPRKAGPIIDWVAFKESVFLSYNAGLFFFNWAMYYTFYHIGAFGIQVLGMPYSEAAYLVTIVNGVGVPARLVIPLLAGRYGPLNMMIIMGSCVTVMAFCWLATSDRIGMYIWAAIYGLFSGGFQSLIPTGLASITKSLDMVGTRLGMFFTVISFAALTGPPIGGAIQTAEHGGYRVAEIWAALATLLCTLFVATTRVRKVGWKIGAPA</sequence>
<comment type="similarity">
    <text evidence="2">Belongs to the major facilitator superfamily. Monocarboxylate porter (TC 2.A.1.13) family.</text>
</comment>
<keyword evidence="4" id="KW-0812">Transmembrane</keyword>
<dbReference type="EMBL" id="CABFNS010000851">
    <property type="protein sequence ID" value="VUC32611.1"/>
    <property type="molecule type" value="Genomic_DNA"/>
</dbReference>
<reference evidence="6 7" key="1">
    <citation type="submission" date="2019-06" db="EMBL/GenBank/DDBJ databases">
        <authorList>
            <person name="Broberg M."/>
        </authorList>
    </citation>
    <scope>NUCLEOTIDE SEQUENCE [LARGE SCALE GENOMIC DNA]</scope>
</reference>
<feature type="domain" description="Major facilitator superfamily (MFS) profile" evidence="5">
    <location>
        <begin position="63"/>
        <end position="440"/>
    </location>
</feature>
<dbReference type="InterPro" id="IPR036259">
    <property type="entry name" value="MFS_trans_sf"/>
</dbReference>
<dbReference type="InterPro" id="IPR011701">
    <property type="entry name" value="MFS"/>
</dbReference>
<dbReference type="Gene3D" id="1.20.1250.20">
    <property type="entry name" value="MFS general substrate transporter like domains"/>
    <property type="match status" value="1"/>
</dbReference>
<name>A0ABY6UMU6_BIOOC</name>
<feature type="non-terminal residue" evidence="6">
    <location>
        <position position="1"/>
    </location>
</feature>
<evidence type="ECO:0000259" key="5">
    <source>
        <dbReference type="PROSITE" id="PS50850"/>
    </source>
</evidence>
<feature type="region of interest" description="Disordered" evidence="3">
    <location>
        <begin position="40"/>
        <end position="60"/>
    </location>
</feature>
<feature type="transmembrane region" description="Helical" evidence="4">
    <location>
        <begin position="299"/>
        <end position="317"/>
    </location>
</feature>
<dbReference type="PROSITE" id="PS50850">
    <property type="entry name" value="MFS"/>
    <property type="match status" value="1"/>
</dbReference>
<evidence type="ECO:0000256" key="3">
    <source>
        <dbReference type="SAM" id="MobiDB-lite"/>
    </source>
</evidence>
<feature type="transmembrane region" description="Helical" evidence="4">
    <location>
        <begin position="416"/>
        <end position="437"/>
    </location>
</feature>
<evidence type="ECO:0000256" key="1">
    <source>
        <dbReference type="ARBA" id="ARBA00004141"/>
    </source>
</evidence>
<feature type="transmembrane region" description="Helical" evidence="4">
    <location>
        <begin position="162"/>
        <end position="183"/>
    </location>
</feature>
<dbReference type="PANTHER" id="PTHR11360">
    <property type="entry name" value="MONOCARBOXYLATE TRANSPORTER"/>
    <property type="match status" value="1"/>
</dbReference>
<evidence type="ECO:0000313" key="6">
    <source>
        <dbReference type="EMBL" id="VUC32611.1"/>
    </source>
</evidence>
<dbReference type="SUPFAM" id="SSF103473">
    <property type="entry name" value="MFS general substrate transporter"/>
    <property type="match status" value="1"/>
</dbReference>
<comment type="caution">
    <text evidence="6">The sequence shown here is derived from an EMBL/GenBank/DDBJ whole genome shotgun (WGS) entry which is preliminary data.</text>
</comment>
<evidence type="ECO:0000313" key="7">
    <source>
        <dbReference type="Proteomes" id="UP000766486"/>
    </source>
</evidence>
<keyword evidence="4" id="KW-0472">Membrane</keyword>
<feature type="transmembrane region" description="Helical" evidence="4">
    <location>
        <begin position="101"/>
        <end position="121"/>
    </location>
</feature>
<accession>A0ABY6UMU6</accession>
<dbReference type="InterPro" id="IPR020846">
    <property type="entry name" value="MFS_dom"/>
</dbReference>
<proteinExistence type="inferred from homology"/>